<evidence type="ECO:0000256" key="2">
    <source>
        <dbReference type="ARBA" id="ARBA00022963"/>
    </source>
</evidence>
<evidence type="ECO:0000313" key="7">
    <source>
        <dbReference type="Proteomes" id="UP001056500"/>
    </source>
</evidence>
<dbReference type="InterPro" id="IPR050301">
    <property type="entry name" value="NTE"/>
</dbReference>
<dbReference type="InterPro" id="IPR002641">
    <property type="entry name" value="PNPLA_dom"/>
</dbReference>
<dbReference type="RefSeq" id="WP_251872120.1">
    <property type="nucleotide sequence ID" value="NZ_CP098755.1"/>
</dbReference>
<dbReference type="InterPro" id="IPR037483">
    <property type="entry name" value="YjjU-like"/>
</dbReference>
<feature type="active site" description="Proton acceptor" evidence="4">
    <location>
        <position position="163"/>
    </location>
</feature>
<protein>
    <submittedName>
        <fullName evidence="6">Patatin family protein</fullName>
    </submittedName>
</protein>
<evidence type="ECO:0000313" key="6">
    <source>
        <dbReference type="EMBL" id="USG65013.1"/>
    </source>
</evidence>
<dbReference type="PROSITE" id="PS51635">
    <property type="entry name" value="PNPLA"/>
    <property type="match status" value="1"/>
</dbReference>
<dbReference type="Pfam" id="PF01734">
    <property type="entry name" value="Patatin"/>
    <property type="match status" value="1"/>
</dbReference>
<evidence type="ECO:0000256" key="4">
    <source>
        <dbReference type="PROSITE-ProRule" id="PRU01161"/>
    </source>
</evidence>
<dbReference type="Gene3D" id="3.40.1090.10">
    <property type="entry name" value="Cytosolic phospholipase A2 catalytic domain"/>
    <property type="match status" value="2"/>
</dbReference>
<feature type="short sequence motif" description="GXGXXG" evidence="4">
    <location>
        <begin position="14"/>
        <end position="19"/>
    </location>
</feature>
<dbReference type="CDD" id="cd07208">
    <property type="entry name" value="Pat_hypo_Ecoli_yjju_like"/>
    <property type="match status" value="1"/>
</dbReference>
<sequence length="301" mass="34116">MGDGMEKVGLVLQGGGMRGIYTSGVLDFFMERQLFFSYVSAVSAGACNGAVYLARQKGLGRTTITKFIQERRFFHLGNLLRKQTLLGIDFIFDEILSKLAPFDYDRFHQSTEHFVVATTDCLTGESVYYSKSQCDDIFLAIRASCSLPFVSRQVKIGERFLLDGSIADPIPLKKSIEDGNERHVIVLTAPASTPSARFFWNVSRLYDSVYPRASGIRKALSRHLDTFYESLGVVEKLRAENRAFVISPTESCISSFERNHGRLQQFYERGYEDARACYPHLMDWLEQSERQKNVSTSSLRT</sequence>
<dbReference type="EMBL" id="CP098755">
    <property type="protein sequence ID" value="USG65013.1"/>
    <property type="molecule type" value="Genomic_DNA"/>
</dbReference>
<dbReference type="PANTHER" id="PTHR14226:SF25">
    <property type="entry name" value="PHOSPHOESTERASE"/>
    <property type="match status" value="1"/>
</dbReference>
<feature type="domain" description="PNPLA" evidence="5">
    <location>
        <begin position="10"/>
        <end position="176"/>
    </location>
</feature>
<reference evidence="6" key="1">
    <citation type="submission" date="2022-06" db="EMBL/GenBank/DDBJ databases">
        <title>Genome sequencing of Brevibacillus sp. BB3-R1.</title>
        <authorList>
            <person name="Heo J."/>
            <person name="Lee D."/>
            <person name="Won M."/>
            <person name="Han B.-H."/>
            <person name="Hong S.-B."/>
            <person name="Kwon S.-W."/>
        </authorList>
    </citation>
    <scope>NUCLEOTIDE SEQUENCE</scope>
    <source>
        <strain evidence="6">BB3-R1</strain>
    </source>
</reference>
<dbReference type="Proteomes" id="UP001056500">
    <property type="component" value="Chromosome"/>
</dbReference>
<gene>
    <name evidence="6" type="ORF">NDK47_23280</name>
</gene>
<evidence type="ECO:0000259" key="5">
    <source>
        <dbReference type="PROSITE" id="PS51635"/>
    </source>
</evidence>
<proteinExistence type="predicted"/>
<comment type="caution">
    <text evidence="4">Lacks conserved residue(s) required for the propagation of feature annotation.</text>
</comment>
<keyword evidence="7" id="KW-1185">Reference proteome</keyword>
<keyword evidence="1 4" id="KW-0378">Hydrolase</keyword>
<evidence type="ECO:0000256" key="1">
    <source>
        <dbReference type="ARBA" id="ARBA00022801"/>
    </source>
</evidence>
<keyword evidence="2 4" id="KW-0442">Lipid degradation</keyword>
<dbReference type="Pfam" id="PF19890">
    <property type="entry name" value="DUF6363"/>
    <property type="match status" value="1"/>
</dbReference>
<dbReference type="InterPro" id="IPR045943">
    <property type="entry name" value="DUF6363"/>
</dbReference>
<accession>A0ABY4WD75</accession>
<organism evidence="6 7">
    <name type="scientific">Brevibacillus ruminantium</name>
    <dbReference type="NCBI Taxonomy" id="2950604"/>
    <lineage>
        <taxon>Bacteria</taxon>
        <taxon>Bacillati</taxon>
        <taxon>Bacillota</taxon>
        <taxon>Bacilli</taxon>
        <taxon>Bacillales</taxon>
        <taxon>Paenibacillaceae</taxon>
        <taxon>Brevibacillus</taxon>
    </lineage>
</organism>
<feature type="active site" description="Nucleophile" evidence="4">
    <location>
        <position position="43"/>
    </location>
</feature>
<name>A0ABY4WD75_9BACL</name>
<keyword evidence="3 4" id="KW-0443">Lipid metabolism</keyword>
<dbReference type="PANTHER" id="PTHR14226">
    <property type="entry name" value="NEUROPATHY TARGET ESTERASE/SWISS CHEESE D.MELANOGASTER"/>
    <property type="match status" value="1"/>
</dbReference>
<dbReference type="SUPFAM" id="SSF52151">
    <property type="entry name" value="FabD/lysophospholipase-like"/>
    <property type="match status" value="1"/>
</dbReference>
<evidence type="ECO:0000256" key="3">
    <source>
        <dbReference type="ARBA" id="ARBA00023098"/>
    </source>
</evidence>
<dbReference type="InterPro" id="IPR016035">
    <property type="entry name" value="Acyl_Trfase/lysoPLipase"/>
</dbReference>